<dbReference type="AlphaFoldDB" id="A0A0L6VTS7"/>
<protein>
    <submittedName>
        <fullName evidence="1">Uncharacterized protein</fullName>
    </submittedName>
</protein>
<dbReference type="Proteomes" id="UP000037035">
    <property type="component" value="Unassembled WGS sequence"/>
</dbReference>
<keyword evidence="2" id="KW-1185">Reference proteome</keyword>
<accession>A0A0L6VTS7</accession>
<dbReference type="EMBL" id="LAVV01001345">
    <property type="protein sequence ID" value="KNZ63605.1"/>
    <property type="molecule type" value="Genomic_DNA"/>
</dbReference>
<dbReference type="VEuPathDB" id="FungiDB:VP01_11210g1"/>
<gene>
    <name evidence="1" type="ORF">VP01_11210g1</name>
</gene>
<name>A0A0L6VTS7_9BASI</name>
<proteinExistence type="predicted"/>
<dbReference type="OrthoDB" id="10253254at2759"/>
<reference evidence="1 2" key="1">
    <citation type="submission" date="2015-08" db="EMBL/GenBank/DDBJ databases">
        <title>Next Generation Sequencing and Analysis of the Genome of Puccinia sorghi L Schw, the Causal Agent of Maize Common Rust.</title>
        <authorList>
            <person name="Rochi L."/>
            <person name="Burguener G."/>
            <person name="Darino M."/>
            <person name="Turjanski A."/>
            <person name="Kreff E."/>
            <person name="Dieguez M.J."/>
            <person name="Sacco F."/>
        </authorList>
    </citation>
    <scope>NUCLEOTIDE SEQUENCE [LARGE SCALE GENOMIC DNA]</scope>
    <source>
        <strain evidence="1 2">RO10H11247</strain>
    </source>
</reference>
<evidence type="ECO:0000313" key="2">
    <source>
        <dbReference type="Proteomes" id="UP000037035"/>
    </source>
</evidence>
<evidence type="ECO:0000313" key="1">
    <source>
        <dbReference type="EMBL" id="KNZ63605.1"/>
    </source>
</evidence>
<sequence>MPLQGEESITLPISCREKDAELAQEETQYAARHANRVAGAVDHPNLDVDLTAPESTNRKAAAPTAQEGFEIVIRENKAPFLEGTHHRVLDLSPVKIVKAPNGTLNRAALAGASLANERRELRRDNTVGKNQEKSGWKQATVNHAITHGKIPSRNITEQRASLPIYK</sequence>
<dbReference type="STRING" id="27349.A0A0L6VTS7"/>
<organism evidence="1 2">
    <name type="scientific">Puccinia sorghi</name>
    <dbReference type="NCBI Taxonomy" id="27349"/>
    <lineage>
        <taxon>Eukaryota</taxon>
        <taxon>Fungi</taxon>
        <taxon>Dikarya</taxon>
        <taxon>Basidiomycota</taxon>
        <taxon>Pucciniomycotina</taxon>
        <taxon>Pucciniomycetes</taxon>
        <taxon>Pucciniales</taxon>
        <taxon>Pucciniaceae</taxon>
        <taxon>Puccinia</taxon>
    </lineage>
</organism>
<comment type="caution">
    <text evidence="1">The sequence shown here is derived from an EMBL/GenBank/DDBJ whole genome shotgun (WGS) entry which is preliminary data.</text>
</comment>
<feature type="non-terminal residue" evidence="1">
    <location>
        <position position="166"/>
    </location>
</feature>